<evidence type="ECO:0000256" key="6">
    <source>
        <dbReference type="ARBA" id="ARBA00022840"/>
    </source>
</evidence>
<sequence>MKSVEHNPLLVIPPAALDLVAGEARKRLVSYLNRWGHYDTLLSYFATWLEVQPTAVTLREGRARVMVELGRGDEALAILDELDAERAVSLSRRQLRLRALLSARRFAELEQLLAELVQDEDHAIFAWLMRGDLLRTRGDAEQAAAAYARAADLDPTAVAPIRRLAELALEEGDPERARGQIDALMLRPGYASGIPDLQILLRAAQLAEDAHTASALAGQLAAIEQAERLATAEALGHRIAMRPEAERLAEVPVEAPAPALPEEAYRVLRDIFGLDEFRPNQARVIQSVLAGAATLAVMPTGAGKSLTYQLPALLLPQATVVVSPLIALMKDQLDGLPPQARPYATLINSSLSTSELASRLRGVAAGQYRLVYVAPERLRQRAFLHALKRCGVARFVVDEVHCLSLWGLSFRPDYLFIGRALEELERPPVLALTATASQETQHEIVHSLGSCETVVASVYRPNLYFQVIRAGNRDEKLQALRELCQQIAGPIIVYARARQMCEELAATLRQIGISADHYHAQIPDRDATQERFMRGKTRILVATVAFGMGIDKADIRAIIHYNLPQSVESYYQEAGRAGRDGRPATCVLLYAGSDKARLSTWLEDEAITRDDLRALYKAVRGMMRGSFDVVDLNQLQRALPGDDDTLVRVGLSMLERVGLLKRHFDTPETATLTLTGMPAPDPQATLIAQAAELVEGIAVEVNLLELAERTGLNPAEIEAHVLAWHDAGFLRFRGGMRLPLLELLPAPADVADRIEQLLHDYRSRQEQRIEAMAAYARSSECRHRTLAAHFGQRLAPCRTGCDICAPQASTGVRVIRAAGQAPQPLPPRDDDPRSDIQRLLDGLAHLPFAVGRSGLARILKGSPKSPIGPERLAEHGSLRHLSLSAIEDLIERLIADGYLARDERDEYRRLSLTEVGQQTRRMS</sequence>
<evidence type="ECO:0000256" key="13">
    <source>
        <dbReference type="PROSITE-ProRule" id="PRU00339"/>
    </source>
</evidence>
<dbReference type="EC" id="5.6.2.4" evidence="10"/>
<keyword evidence="4 16" id="KW-0378">Hydrolase</keyword>
<dbReference type="PROSITE" id="PS51194">
    <property type="entry name" value="HELICASE_CTER"/>
    <property type="match status" value="1"/>
</dbReference>
<keyword evidence="13" id="KW-0802">TPR repeat</keyword>
<dbReference type="NCBIfam" id="TIGR00614">
    <property type="entry name" value="recQ_fam"/>
    <property type="match status" value="1"/>
</dbReference>
<evidence type="ECO:0000259" key="15">
    <source>
        <dbReference type="PROSITE" id="PS51194"/>
    </source>
</evidence>
<keyword evidence="17" id="KW-1185">Reference proteome</keyword>
<dbReference type="SMART" id="SM00490">
    <property type="entry name" value="HELICc"/>
    <property type="match status" value="1"/>
</dbReference>
<evidence type="ECO:0000256" key="7">
    <source>
        <dbReference type="ARBA" id="ARBA00023125"/>
    </source>
</evidence>
<dbReference type="InterPro" id="IPR018982">
    <property type="entry name" value="RQC_domain"/>
</dbReference>
<keyword evidence="7" id="KW-0238">DNA-binding</keyword>
<dbReference type="CDD" id="cd17920">
    <property type="entry name" value="DEXHc_RecQ"/>
    <property type="match status" value="1"/>
</dbReference>
<proteinExistence type="inferred from homology"/>
<dbReference type="Pfam" id="PF00270">
    <property type="entry name" value="DEAD"/>
    <property type="match status" value="1"/>
</dbReference>
<comment type="caution">
    <text evidence="16">The sequence shown here is derived from an EMBL/GenBank/DDBJ whole genome shotgun (WGS) entry which is preliminary data.</text>
</comment>
<dbReference type="InterPro" id="IPR014001">
    <property type="entry name" value="Helicase_ATP-bd"/>
</dbReference>
<evidence type="ECO:0000256" key="8">
    <source>
        <dbReference type="ARBA" id="ARBA00023235"/>
    </source>
</evidence>
<dbReference type="Pfam" id="PF00271">
    <property type="entry name" value="Helicase_C"/>
    <property type="match status" value="1"/>
</dbReference>
<keyword evidence="5 16" id="KW-0347">Helicase</keyword>
<dbReference type="Gene3D" id="3.40.50.300">
    <property type="entry name" value="P-loop containing nucleotide triphosphate hydrolases"/>
    <property type="match status" value="2"/>
</dbReference>
<dbReference type="Pfam" id="PF16124">
    <property type="entry name" value="RecQ_Zn_bind"/>
    <property type="match status" value="1"/>
</dbReference>
<dbReference type="PROSITE" id="PS50005">
    <property type="entry name" value="TPR"/>
    <property type="match status" value="1"/>
</dbReference>
<evidence type="ECO:0000313" key="16">
    <source>
        <dbReference type="EMBL" id="MBP1468279.1"/>
    </source>
</evidence>
<dbReference type="SUPFAM" id="SSF52540">
    <property type="entry name" value="P-loop containing nucleoside triphosphate hydrolases"/>
    <property type="match status" value="1"/>
</dbReference>
<dbReference type="Gene3D" id="1.10.10.10">
    <property type="entry name" value="Winged helix-like DNA-binding domain superfamily/Winged helix DNA-binding domain"/>
    <property type="match status" value="1"/>
</dbReference>
<dbReference type="PROSITE" id="PS51192">
    <property type="entry name" value="HELICASE_ATP_BIND_1"/>
    <property type="match status" value="1"/>
</dbReference>
<evidence type="ECO:0000256" key="11">
    <source>
        <dbReference type="ARBA" id="ARBA00044535"/>
    </source>
</evidence>
<keyword evidence="6" id="KW-0067">ATP-binding</keyword>
<dbReference type="InterPro" id="IPR019734">
    <property type="entry name" value="TPR_rpt"/>
</dbReference>
<dbReference type="SUPFAM" id="SSF46785">
    <property type="entry name" value="Winged helix' DNA-binding domain"/>
    <property type="match status" value="1"/>
</dbReference>
<keyword evidence="3" id="KW-0547">Nucleotide-binding</keyword>
<evidence type="ECO:0000256" key="10">
    <source>
        <dbReference type="ARBA" id="ARBA00034808"/>
    </source>
</evidence>
<evidence type="ECO:0000256" key="5">
    <source>
        <dbReference type="ARBA" id="ARBA00022806"/>
    </source>
</evidence>
<dbReference type="InterPro" id="IPR036388">
    <property type="entry name" value="WH-like_DNA-bd_sf"/>
</dbReference>
<evidence type="ECO:0000256" key="4">
    <source>
        <dbReference type="ARBA" id="ARBA00022801"/>
    </source>
</evidence>
<dbReference type="EMBL" id="SIJK02000062">
    <property type="protein sequence ID" value="MBP1468279.1"/>
    <property type="molecule type" value="Genomic_DNA"/>
</dbReference>
<dbReference type="PANTHER" id="PTHR13710">
    <property type="entry name" value="DNA HELICASE RECQ FAMILY MEMBER"/>
    <property type="match status" value="1"/>
</dbReference>
<dbReference type="Pfam" id="PF09382">
    <property type="entry name" value="RQC"/>
    <property type="match status" value="1"/>
</dbReference>
<dbReference type="PANTHER" id="PTHR13710:SF105">
    <property type="entry name" value="ATP-DEPENDENT DNA HELICASE Q1"/>
    <property type="match status" value="1"/>
</dbReference>
<keyword evidence="2" id="KW-0479">Metal-binding</keyword>
<dbReference type="InterPro" id="IPR036390">
    <property type="entry name" value="WH_DNA-bd_sf"/>
</dbReference>
<evidence type="ECO:0000256" key="3">
    <source>
        <dbReference type="ARBA" id="ARBA00022741"/>
    </source>
</evidence>
<evidence type="ECO:0000256" key="2">
    <source>
        <dbReference type="ARBA" id="ARBA00022723"/>
    </source>
</evidence>
<gene>
    <name evidence="16" type="ORF">EYB53_021390</name>
</gene>
<dbReference type="SUPFAM" id="SSF48452">
    <property type="entry name" value="TPR-like"/>
    <property type="match status" value="1"/>
</dbReference>
<dbReference type="InterPro" id="IPR032284">
    <property type="entry name" value="RecQ_Zn-bd"/>
</dbReference>
<dbReference type="Gene3D" id="1.25.40.10">
    <property type="entry name" value="Tetratricopeptide repeat domain"/>
    <property type="match status" value="1"/>
</dbReference>
<name>A0ABS4DFQ8_9CHLR</name>
<dbReference type="InterPro" id="IPR004589">
    <property type="entry name" value="DNA_helicase_ATP-dep_RecQ"/>
</dbReference>
<dbReference type="InterPro" id="IPR011545">
    <property type="entry name" value="DEAD/DEAH_box_helicase_dom"/>
</dbReference>
<dbReference type="SMART" id="SM00487">
    <property type="entry name" value="DEXDc"/>
    <property type="match status" value="1"/>
</dbReference>
<accession>A0ABS4DFQ8</accession>
<organism evidence="16 17">
    <name type="scientific">Candidatus Chloroploca mongolica</name>
    <dbReference type="NCBI Taxonomy" id="2528176"/>
    <lineage>
        <taxon>Bacteria</taxon>
        <taxon>Bacillati</taxon>
        <taxon>Chloroflexota</taxon>
        <taxon>Chloroflexia</taxon>
        <taxon>Chloroflexales</taxon>
        <taxon>Chloroflexineae</taxon>
        <taxon>Oscillochloridaceae</taxon>
        <taxon>Candidatus Chloroploca</taxon>
    </lineage>
</organism>
<dbReference type="InterPro" id="IPR001650">
    <property type="entry name" value="Helicase_C-like"/>
</dbReference>
<dbReference type="InterPro" id="IPR027417">
    <property type="entry name" value="P-loop_NTPase"/>
</dbReference>
<evidence type="ECO:0000259" key="14">
    <source>
        <dbReference type="PROSITE" id="PS51192"/>
    </source>
</evidence>
<dbReference type="PROSITE" id="PS00690">
    <property type="entry name" value="DEAH_ATP_HELICASE"/>
    <property type="match status" value="1"/>
</dbReference>
<evidence type="ECO:0000313" key="17">
    <source>
        <dbReference type="Proteomes" id="UP001193081"/>
    </source>
</evidence>
<dbReference type="InterPro" id="IPR002464">
    <property type="entry name" value="DNA/RNA_helicase_DEAH_CS"/>
</dbReference>
<comment type="catalytic activity">
    <reaction evidence="9">
        <text>Couples ATP hydrolysis with the unwinding of duplex DNA by translocating in the 3'-5' direction.</text>
        <dbReference type="EC" id="5.6.2.4"/>
    </reaction>
</comment>
<feature type="domain" description="Helicase ATP-binding" evidence="14">
    <location>
        <begin position="285"/>
        <end position="454"/>
    </location>
</feature>
<evidence type="ECO:0000256" key="12">
    <source>
        <dbReference type="ARBA" id="ARBA00044550"/>
    </source>
</evidence>
<feature type="repeat" description="TPR" evidence="13">
    <location>
        <begin position="124"/>
        <end position="157"/>
    </location>
</feature>
<evidence type="ECO:0000256" key="9">
    <source>
        <dbReference type="ARBA" id="ARBA00034617"/>
    </source>
</evidence>
<comment type="similarity">
    <text evidence="1">Belongs to the helicase family. RecQ subfamily.</text>
</comment>
<dbReference type="GO" id="GO:0003678">
    <property type="term" value="F:DNA helicase activity"/>
    <property type="evidence" value="ECO:0007669"/>
    <property type="project" value="UniProtKB-EC"/>
</dbReference>
<dbReference type="CDD" id="cd18794">
    <property type="entry name" value="SF2_C_RecQ"/>
    <property type="match status" value="1"/>
</dbReference>
<reference evidence="16 17" key="1">
    <citation type="submission" date="2021-03" db="EMBL/GenBank/DDBJ databases">
        <authorList>
            <person name="Grouzdev D.S."/>
        </authorList>
    </citation>
    <scope>NUCLEOTIDE SEQUENCE [LARGE SCALE GENOMIC DNA]</scope>
    <source>
        <strain evidence="16 17">M50-1</strain>
    </source>
</reference>
<dbReference type="InterPro" id="IPR011990">
    <property type="entry name" value="TPR-like_helical_dom_sf"/>
</dbReference>
<dbReference type="Proteomes" id="UP001193081">
    <property type="component" value="Unassembled WGS sequence"/>
</dbReference>
<feature type="domain" description="Helicase C-terminal" evidence="15">
    <location>
        <begin position="479"/>
        <end position="623"/>
    </location>
</feature>
<dbReference type="GO" id="GO:0016787">
    <property type="term" value="F:hydrolase activity"/>
    <property type="evidence" value="ECO:0007669"/>
    <property type="project" value="UniProtKB-KW"/>
</dbReference>
<evidence type="ECO:0000256" key="1">
    <source>
        <dbReference type="ARBA" id="ARBA00005446"/>
    </source>
</evidence>
<dbReference type="RefSeq" id="WP_167857539.1">
    <property type="nucleotide sequence ID" value="NZ_SIJK02000062.1"/>
</dbReference>
<keyword evidence="8" id="KW-0413">Isomerase</keyword>
<protein>
    <recommendedName>
        <fullName evidence="11">ATP-dependent DNA helicase RecQ</fullName>
        <ecNumber evidence="10">5.6.2.4</ecNumber>
    </recommendedName>
    <alternativeName>
        <fullName evidence="12">DNA 3'-5' helicase RecQ</fullName>
    </alternativeName>
</protein>